<reference evidence="2 3" key="1">
    <citation type="submission" date="2023-11" db="EMBL/GenBank/DDBJ databases">
        <title>Halocaridina rubra genome assembly.</title>
        <authorList>
            <person name="Smith C."/>
        </authorList>
    </citation>
    <scope>NUCLEOTIDE SEQUENCE [LARGE SCALE GENOMIC DNA]</scope>
    <source>
        <strain evidence="2">EP-1</strain>
        <tissue evidence="2">Whole</tissue>
    </source>
</reference>
<evidence type="ECO:0000313" key="2">
    <source>
        <dbReference type="EMBL" id="KAK7045753.1"/>
    </source>
</evidence>
<gene>
    <name evidence="2" type="ORF">SK128_001274</name>
</gene>
<dbReference type="EMBL" id="JAXCGZ010021699">
    <property type="protein sequence ID" value="KAK7045753.1"/>
    <property type="molecule type" value="Genomic_DNA"/>
</dbReference>
<feature type="non-terminal residue" evidence="2">
    <location>
        <position position="57"/>
    </location>
</feature>
<feature type="compositionally biased region" description="Polar residues" evidence="1">
    <location>
        <begin position="46"/>
        <end position="57"/>
    </location>
</feature>
<feature type="region of interest" description="Disordered" evidence="1">
    <location>
        <begin position="30"/>
        <end position="57"/>
    </location>
</feature>
<feature type="compositionally biased region" description="Polar residues" evidence="1">
    <location>
        <begin position="30"/>
        <end position="39"/>
    </location>
</feature>
<comment type="caution">
    <text evidence="2">The sequence shown here is derived from an EMBL/GenBank/DDBJ whole genome shotgun (WGS) entry which is preliminary data.</text>
</comment>
<organism evidence="2 3">
    <name type="scientific">Halocaridina rubra</name>
    <name type="common">Hawaiian red shrimp</name>
    <dbReference type="NCBI Taxonomy" id="373956"/>
    <lineage>
        <taxon>Eukaryota</taxon>
        <taxon>Metazoa</taxon>
        <taxon>Ecdysozoa</taxon>
        <taxon>Arthropoda</taxon>
        <taxon>Crustacea</taxon>
        <taxon>Multicrustacea</taxon>
        <taxon>Malacostraca</taxon>
        <taxon>Eumalacostraca</taxon>
        <taxon>Eucarida</taxon>
        <taxon>Decapoda</taxon>
        <taxon>Pleocyemata</taxon>
        <taxon>Caridea</taxon>
        <taxon>Atyoidea</taxon>
        <taxon>Atyidae</taxon>
        <taxon>Halocaridina</taxon>
    </lineage>
</organism>
<keyword evidence="3" id="KW-1185">Reference proteome</keyword>
<evidence type="ECO:0000256" key="1">
    <source>
        <dbReference type="SAM" id="MobiDB-lite"/>
    </source>
</evidence>
<dbReference type="Proteomes" id="UP001381693">
    <property type="component" value="Unassembled WGS sequence"/>
</dbReference>
<name>A0AAN8WJE9_HALRR</name>
<accession>A0AAN8WJE9</accession>
<evidence type="ECO:0000313" key="3">
    <source>
        <dbReference type="Proteomes" id="UP001381693"/>
    </source>
</evidence>
<sequence length="57" mass="6443">MVNTKVLHHHAQMHGSHLFKLTHRSKCNSTYVKKSTQPPNFHLETSPVNPHGSPTNC</sequence>
<proteinExistence type="predicted"/>
<dbReference type="AlphaFoldDB" id="A0AAN8WJE9"/>
<protein>
    <submittedName>
        <fullName evidence="2">Uncharacterized protein</fullName>
    </submittedName>
</protein>